<evidence type="ECO:0000313" key="4">
    <source>
        <dbReference type="EMBL" id="GJA63267.1"/>
    </source>
</evidence>
<evidence type="ECO:0000313" key="5">
    <source>
        <dbReference type="Proteomes" id="UP000886934"/>
    </source>
</evidence>
<feature type="transmembrane region" description="Helical" evidence="2">
    <location>
        <begin position="197"/>
        <end position="215"/>
    </location>
</feature>
<evidence type="ECO:0000256" key="1">
    <source>
        <dbReference type="SAM" id="MobiDB-lite"/>
    </source>
</evidence>
<accession>A0AA37CWR1</accession>
<feature type="transmembrane region" description="Helical" evidence="2">
    <location>
        <begin position="280"/>
        <end position="298"/>
    </location>
</feature>
<dbReference type="Proteomes" id="UP000886934">
    <property type="component" value="Unassembled WGS sequence"/>
</dbReference>
<proteinExistence type="predicted"/>
<feature type="transmembrane region" description="Helical" evidence="2">
    <location>
        <begin position="256"/>
        <end position="275"/>
    </location>
</feature>
<dbReference type="RefSeq" id="WP_223940150.1">
    <property type="nucleotide sequence ID" value="NZ_BPNN01000022.1"/>
</dbReference>
<gene>
    <name evidence="4" type="ORF">KAM351_18780</name>
</gene>
<feature type="domain" description="GYF" evidence="3">
    <location>
        <begin position="4"/>
        <end position="44"/>
    </location>
</feature>
<keyword evidence="2" id="KW-1133">Transmembrane helix</keyword>
<feature type="region of interest" description="Disordered" evidence="1">
    <location>
        <begin position="72"/>
        <end position="102"/>
    </location>
</feature>
<organism evidence="4 5">
    <name type="scientific">Aeromonas caviae</name>
    <name type="common">Aeromonas punctata</name>
    <dbReference type="NCBI Taxonomy" id="648"/>
    <lineage>
        <taxon>Bacteria</taxon>
        <taxon>Pseudomonadati</taxon>
        <taxon>Pseudomonadota</taxon>
        <taxon>Gammaproteobacteria</taxon>
        <taxon>Aeromonadales</taxon>
        <taxon>Aeromonadaceae</taxon>
        <taxon>Aeromonas</taxon>
    </lineage>
</organism>
<sequence length="326" mass="35262">MKHWWYEKDGVATGPVGNEELRQLILSGDVAPNVLVWCTGYGNWWEYNSLIAEFGNDVLEWSLENMTDIKDAEDDGISATPPPMPKTPIASSSSTDQASPYIPLPRKQAAPLTDFVGNNRYQKRSRMKRSANNTAAEQRDGDILPGYSKEQHDADAIEAKANMYGCLIGIAFIAALVLFTLATSYICELLAPNNKDLPSQILGISALVIITIYLARKITAMVNDLIGAVISIAPALAVGGILLAATAYIYLGFVGISYFIGYGYATLAMVVILLFRIDSIIPIAVFFGALHGLGWHWVASLVVALPGVALFSVFGVVGLFSLLKGR</sequence>
<feature type="transmembrane region" description="Helical" evidence="2">
    <location>
        <begin position="227"/>
        <end position="250"/>
    </location>
</feature>
<reference evidence="4" key="1">
    <citation type="submission" date="2021-07" db="EMBL/GenBank/DDBJ databases">
        <title>Draft genome sequence of carbapenem-resistant Aeromonas spp. in Japan.</title>
        <authorList>
            <person name="Maehana S."/>
            <person name="Suzuki M."/>
            <person name="Kitasato H."/>
        </authorList>
    </citation>
    <scope>NUCLEOTIDE SEQUENCE</scope>
    <source>
        <strain evidence="4">KAM351</strain>
    </source>
</reference>
<dbReference type="InterPro" id="IPR025640">
    <property type="entry name" value="GYF_2"/>
</dbReference>
<feature type="compositionally biased region" description="Polar residues" evidence="1">
    <location>
        <begin position="89"/>
        <end position="98"/>
    </location>
</feature>
<feature type="region of interest" description="Disordered" evidence="1">
    <location>
        <begin position="123"/>
        <end position="147"/>
    </location>
</feature>
<evidence type="ECO:0000256" key="2">
    <source>
        <dbReference type="SAM" id="Phobius"/>
    </source>
</evidence>
<comment type="caution">
    <text evidence="4">The sequence shown here is derived from an EMBL/GenBank/DDBJ whole genome shotgun (WGS) entry which is preliminary data.</text>
</comment>
<keyword evidence="2" id="KW-0812">Transmembrane</keyword>
<protein>
    <recommendedName>
        <fullName evidence="3">GYF domain-containing protein</fullName>
    </recommendedName>
</protein>
<dbReference type="EMBL" id="BPNN01000022">
    <property type="protein sequence ID" value="GJA63267.1"/>
    <property type="molecule type" value="Genomic_DNA"/>
</dbReference>
<feature type="transmembrane region" description="Helical" evidence="2">
    <location>
        <begin position="304"/>
        <end position="323"/>
    </location>
</feature>
<name>A0AA37CWR1_AERCA</name>
<evidence type="ECO:0000259" key="3">
    <source>
        <dbReference type="Pfam" id="PF14237"/>
    </source>
</evidence>
<dbReference type="Pfam" id="PF14237">
    <property type="entry name" value="GYF_2"/>
    <property type="match status" value="1"/>
</dbReference>
<dbReference type="AlphaFoldDB" id="A0AA37CWR1"/>
<feature type="transmembrane region" description="Helical" evidence="2">
    <location>
        <begin position="164"/>
        <end position="185"/>
    </location>
</feature>
<keyword evidence="2" id="KW-0472">Membrane</keyword>